<evidence type="ECO:0000313" key="2">
    <source>
        <dbReference type="Proteomes" id="UP001566331"/>
    </source>
</evidence>
<sequence>MDAKWEFSCAGKSHAMPAAIEKAHAFFRSAVAESPFWKDDLVDRPYDRADGNRALRENFCRPPQQLRGERLTKNHIVRWGQAIHLCCLE</sequence>
<dbReference type="RefSeq" id="WP_370563971.1">
    <property type="nucleotide sequence ID" value="NZ_JBFWIB010000005.1"/>
</dbReference>
<protein>
    <submittedName>
        <fullName evidence="1">Uncharacterized protein</fullName>
    </submittedName>
</protein>
<keyword evidence="2" id="KW-1185">Reference proteome</keyword>
<gene>
    <name evidence="1" type="ORF">AB6713_08130</name>
</gene>
<proteinExistence type="predicted"/>
<reference evidence="1 2" key="1">
    <citation type="submission" date="2024-07" db="EMBL/GenBank/DDBJ databases">
        <title>Luteimonas salilacus sp. nov., isolated from the shore soil of Salt Lake in Tibet of China.</title>
        <authorList>
            <person name="Zhang X."/>
            <person name="Li A."/>
        </authorList>
    </citation>
    <scope>NUCLEOTIDE SEQUENCE [LARGE SCALE GENOMIC DNA]</scope>
    <source>
        <strain evidence="1 2">B3-2-R+30</strain>
    </source>
</reference>
<accession>A0ABV4HPC4</accession>
<evidence type="ECO:0000313" key="1">
    <source>
        <dbReference type="EMBL" id="MEZ0474586.1"/>
    </source>
</evidence>
<comment type="caution">
    <text evidence="1">The sequence shown here is derived from an EMBL/GenBank/DDBJ whole genome shotgun (WGS) entry which is preliminary data.</text>
</comment>
<name>A0ABV4HPC4_9GAMM</name>
<dbReference type="EMBL" id="JBFWIC010000008">
    <property type="protein sequence ID" value="MEZ0474586.1"/>
    <property type="molecule type" value="Genomic_DNA"/>
</dbReference>
<organism evidence="1 2">
    <name type="scientific">Luteimonas salinilitoris</name>
    <dbReference type="NCBI Taxonomy" id="3237697"/>
    <lineage>
        <taxon>Bacteria</taxon>
        <taxon>Pseudomonadati</taxon>
        <taxon>Pseudomonadota</taxon>
        <taxon>Gammaproteobacteria</taxon>
        <taxon>Lysobacterales</taxon>
        <taxon>Lysobacteraceae</taxon>
        <taxon>Luteimonas</taxon>
    </lineage>
</organism>
<dbReference type="Proteomes" id="UP001566331">
    <property type="component" value="Unassembled WGS sequence"/>
</dbReference>